<dbReference type="PANTHER" id="PTHR19384:SF17">
    <property type="entry name" value="NADPH--CYTOCHROME P450 REDUCTASE"/>
    <property type="match status" value="1"/>
</dbReference>
<evidence type="ECO:0000256" key="11">
    <source>
        <dbReference type="ARBA" id="ARBA00023002"/>
    </source>
</evidence>
<evidence type="ECO:0000256" key="5">
    <source>
        <dbReference type="ARBA" id="ARBA00022692"/>
    </source>
</evidence>
<dbReference type="SUPFAM" id="SSF52343">
    <property type="entry name" value="Ferredoxin reductase-like, C-terminal NADP-linked domain"/>
    <property type="match status" value="1"/>
</dbReference>
<dbReference type="InterPro" id="IPR017938">
    <property type="entry name" value="Riboflavin_synthase-like_b-brl"/>
</dbReference>
<dbReference type="InterPro" id="IPR023173">
    <property type="entry name" value="NADPH_Cyt_P450_Rdtase_alpha"/>
</dbReference>
<keyword evidence="4" id="KW-0288">FMN</keyword>
<dbReference type="InParanoid" id="A0A1Y1Y727"/>
<dbReference type="SUPFAM" id="SSF52218">
    <property type="entry name" value="Flavoproteins"/>
    <property type="match status" value="1"/>
</dbReference>
<keyword evidence="10" id="KW-1133">Transmembrane helix</keyword>
<sequence length="687" mass="77445">MITLSDMPKANIVSSTRKHPENFAKIMSELDKNAIFFFGSQTGTAEDFANRLMKEGEKRYGLRCMIADFDDYDFTVLDQLPSNKIAFFTVATYGEGEPSDNASKFFDFINQEEPPFSCGADPDGGNTPLKNLNYVIFGLGNSTYEFYNHAARTLDARLLKLGAHRIGERGEGDDDHSIEEDFLAWKDAMWSAVHATMMLDQINEEDAPVSPTYTITEYEETNTPETVHYGGLVEHGEVEKPISAKNPHFTSITSTRQLYNSTDRSCVHVEFDIGETNMAYETGDHLGIFPVNSDLEVTRLAEALGFQNGQLDRVVSIEIADTNSTKKCPFPSPTTYKSILRHHLDICTPPSRQLLSDLSSIAHNEPAKTYLKRLAENSEFYDLEIQQPCSSISRILELLEDIQRDIPEHERLKVPFSLLVEGLGKLQPRYYSISSSSSTYPSAVHVTAAVLQYTVAAPNPADNIRYGVTTNYLGSIHNYMNGVSIEGGRPTPKYYIHGVHDPKTGEIMSDNTQPNIKVPCFIRKSSFRLPKNPQSPVVLVGPGTGVAPFRAFVQERVYQVEQGGIVGPTMLFFGCRRREEDFLYGEEWESMFQRLPDSEMITAFSREQEDKIYVQHKLKENRQKIWKVLCDEGGYLYVCGDAKRMAKDIQSVLIEIAGEMGNLDTEQANNYVKHLRAEGRYQEDIWA</sequence>
<dbReference type="Gene3D" id="3.40.50.80">
    <property type="entry name" value="Nucleotide-binding domain of ferredoxin-NADP reductase (FNR) module"/>
    <property type="match status" value="1"/>
</dbReference>
<comment type="caution">
    <text evidence="19">The sequence shown here is derived from an EMBL/GenBank/DDBJ whole genome shotgun (WGS) entry which is preliminary data.</text>
</comment>
<feature type="domain" description="FAD-binding FR-type" evidence="18">
    <location>
        <begin position="245"/>
        <end position="530"/>
    </location>
</feature>
<dbReference type="OrthoDB" id="1856718at2759"/>
<dbReference type="Gene3D" id="2.40.30.10">
    <property type="entry name" value="Translation factors"/>
    <property type="match status" value="2"/>
</dbReference>
<keyword evidence="9" id="KW-0752">Steroid biosynthesis</keyword>
<dbReference type="InterPro" id="IPR008254">
    <property type="entry name" value="Flavodoxin/NO_synth"/>
</dbReference>
<dbReference type="InterPro" id="IPR001433">
    <property type="entry name" value="OxRdtase_FAD/NAD-bd"/>
</dbReference>
<keyword evidence="11 16" id="KW-0560">Oxidoreductase</keyword>
<dbReference type="GO" id="GO:0003958">
    <property type="term" value="F:NADPH-hemoprotein reductase activity"/>
    <property type="evidence" value="ECO:0007669"/>
    <property type="project" value="UniProtKB-EC"/>
</dbReference>
<keyword evidence="13 16" id="KW-0472">Membrane</keyword>
<dbReference type="PRINTS" id="PR00369">
    <property type="entry name" value="FLAVODOXIN"/>
</dbReference>
<dbReference type="Proteomes" id="UP000193498">
    <property type="component" value="Unassembled WGS sequence"/>
</dbReference>
<dbReference type="FunFam" id="3.40.50.360:FF:000024">
    <property type="entry name" value="NADPH--cytochrome P450 reductase"/>
    <property type="match status" value="1"/>
</dbReference>
<dbReference type="Pfam" id="PF00258">
    <property type="entry name" value="Flavodoxin_1"/>
    <property type="match status" value="1"/>
</dbReference>
<dbReference type="PIRSF" id="PIRSF000208">
    <property type="entry name" value="P450R"/>
    <property type="match status" value="1"/>
</dbReference>
<dbReference type="GO" id="GO:0016126">
    <property type="term" value="P:sterol biosynthetic process"/>
    <property type="evidence" value="ECO:0007669"/>
    <property type="project" value="UniProtKB-KW"/>
</dbReference>
<reference evidence="19 20" key="1">
    <citation type="submission" date="2016-07" db="EMBL/GenBank/DDBJ databases">
        <title>Pervasive Adenine N6-methylation of Active Genes in Fungi.</title>
        <authorList>
            <consortium name="DOE Joint Genome Institute"/>
            <person name="Mondo S.J."/>
            <person name="Dannebaum R.O."/>
            <person name="Kuo R.C."/>
            <person name="Labutti K."/>
            <person name="Haridas S."/>
            <person name="Kuo A."/>
            <person name="Salamov A."/>
            <person name="Ahrendt S.R."/>
            <person name="Lipzen A."/>
            <person name="Sullivan W."/>
            <person name="Andreopoulos W.B."/>
            <person name="Clum A."/>
            <person name="Lindquist E."/>
            <person name="Daum C."/>
            <person name="Ramamoorthy G.K."/>
            <person name="Gryganskyi A."/>
            <person name="Culley D."/>
            <person name="Magnuson J.K."/>
            <person name="James T.Y."/>
            <person name="O'Malley M.A."/>
            <person name="Stajich J.E."/>
            <person name="Spatafora J.W."/>
            <person name="Visel A."/>
            <person name="Grigoriev I.V."/>
        </authorList>
    </citation>
    <scope>NUCLEOTIDE SEQUENCE [LARGE SCALE GENOMIC DNA]</scope>
    <source>
        <strain evidence="19 20">CBS 931.73</strain>
    </source>
</reference>
<dbReference type="PANTHER" id="PTHR19384">
    <property type="entry name" value="NITRIC OXIDE SYNTHASE-RELATED"/>
    <property type="match status" value="1"/>
</dbReference>
<keyword evidence="20" id="KW-1185">Reference proteome</keyword>
<evidence type="ECO:0000256" key="2">
    <source>
        <dbReference type="ARBA" id="ARBA00001974"/>
    </source>
</evidence>
<dbReference type="FunFam" id="3.40.50.80:FF:000001">
    <property type="entry name" value="NADPH--cytochrome P450 reductase 1"/>
    <property type="match status" value="1"/>
</dbReference>
<dbReference type="GO" id="GO:0050660">
    <property type="term" value="F:flavin adenine dinucleotide binding"/>
    <property type="evidence" value="ECO:0007669"/>
    <property type="project" value="TreeGrafter"/>
</dbReference>
<evidence type="ECO:0000259" key="17">
    <source>
        <dbReference type="PROSITE" id="PS50902"/>
    </source>
</evidence>
<evidence type="ECO:0000256" key="8">
    <source>
        <dbReference type="ARBA" id="ARBA00022857"/>
    </source>
</evidence>
<dbReference type="InterPro" id="IPR039261">
    <property type="entry name" value="FNR_nucleotide-bd"/>
</dbReference>
<evidence type="ECO:0000256" key="14">
    <source>
        <dbReference type="ARBA" id="ARBA00023166"/>
    </source>
</evidence>
<evidence type="ECO:0000256" key="6">
    <source>
        <dbReference type="ARBA" id="ARBA00022824"/>
    </source>
</evidence>
<feature type="domain" description="Flavodoxin-like" evidence="17">
    <location>
        <begin position="34"/>
        <end position="190"/>
    </location>
</feature>
<comment type="function">
    <text evidence="16">This enzyme is required for electron transfer from NADP to cytochrome P450.</text>
</comment>
<protein>
    <recommendedName>
        <fullName evidence="16">NADPH--cytochrome P450 reductase</fullName>
        <ecNumber evidence="16">1.6.2.4</ecNumber>
    </recommendedName>
</protein>
<evidence type="ECO:0000313" key="19">
    <source>
        <dbReference type="EMBL" id="ORX93384.1"/>
    </source>
</evidence>
<dbReference type="FunCoup" id="A0A1Y1Y727">
    <property type="interactions" value="937"/>
</dbReference>
<dbReference type="GO" id="GO:0010181">
    <property type="term" value="F:FMN binding"/>
    <property type="evidence" value="ECO:0007669"/>
    <property type="project" value="InterPro"/>
</dbReference>
<evidence type="ECO:0000256" key="12">
    <source>
        <dbReference type="ARBA" id="ARBA00023011"/>
    </source>
</evidence>
<dbReference type="Gene3D" id="1.20.990.10">
    <property type="entry name" value="NADPH-cytochrome p450 Reductase, Chain A, domain 3"/>
    <property type="match status" value="1"/>
</dbReference>
<comment type="catalytic activity">
    <reaction evidence="16">
        <text>2 oxidized [cytochrome P450] + NADPH = 2 reduced [cytochrome P450] + NADP(+) + H(+)</text>
        <dbReference type="Rhea" id="RHEA:24040"/>
        <dbReference type="Rhea" id="RHEA-COMP:14627"/>
        <dbReference type="Rhea" id="RHEA-COMP:14628"/>
        <dbReference type="ChEBI" id="CHEBI:15378"/>
        <dbReference type="ChEBI" id="CHEBI:55376"/>
        <dbReference type="ChEBI" id="CHEBI:57783"/>
        <dbReference type="ChEBI" id="CHEBI:58349"/>
        <dbReference type="ChEBI" id="CHEBI:60344"/>
        <dbReference type="EC" id="1.6.2.4"/>
    </reaction>
</comment>
<dbReference type="EMBL" id="MCFE01000237">
    <property type="protein sequence ID" value="ORX93384.1"/>
    <property type="molecule type" value="Genomic_DNA"/>
</dbReference>
<dbReference type="Pfam" id="PF00667">
    <property type="entry name" value="FAD_binding_1"/>
    <property type="match status" value="1"/>
</dbReference>
<evidence type="ECO:0000256" key="7">
    <source>
        <dbReference type="ARBA" id="ARBA00022827"/>
    </source>
</evidence>
<name>A0A1Y1Y727_9FUNG</name>
<dbReference type="SUPFAM" id="SSF63380">
    <property type="entry name" value="Riboflavin synthase domain-like"/>
    <property type="match status" value="1"/>
</dbReference>
<keyword evidence="15" id="KW-0753">Steroid metabolism</keyword>
<proteinExistence type="inferred from homology"/>
<dbReference type="GO" id="GO:0005829">
    <property type="term" value="C:cytosol"/>
    <property type="evidence" value="ECO:0007669"/>
    <property type="project" value="TreeGrafter"/>
</dbReference>
<organism evidence="19 20">
    <name type="scientific">Basidiobolus meristosporus CBS 931.73</name>
    <dbReference type="NCBI Taxonomy" id="1314790"/>
    <lineage>
        <taxon>Eukaryota</taxon>
        <taxon>Fungi</taxon>
        <taxon>Fungi incertae sedis</taxon>
        <taxon>Zoopagomycota</taxon>
        <taxon>Entomophthoromycotina</taxon>
        <taxon>Basidiobolomycetes</taxon>
        <taxon>Basidiobolales</taxon>
        <taxon>Basidiobolaceae</taxon>
        <taxon>Basidiobolus</taxon>
    </lineage>
</organism>
<evidence type="ECO:0000256" key="4">
    <source>
        <dbReference type="ARBA" id="ARBA00022643"/>
    </source>
</evidence>
<dbReference type="InterPro" id="IPR001094">
    <property type="entry name" value="Flavdoxin-like"/>
</dbReference>
<comment type="cofactor">
    <cofactor evidence="2">
        <name>FAD</name>
        <dbReference type="ChEBI" id="CHEBI:57692"/>
    </cofactor>
</comment>
<evidence type="ECO:0000256" key="3">
    <source>
        <dbReference type="ARBA" id="ARBA00022630"/>
    </source>
</evidence>
<dbReference type="STRING" id="1314790.A0A1Y1Y727"/>
<dbReference type="InterPro" id="IPR023208">
    <property type="entry name" value="P450R"/>
</dbReference>
<dbReference type="InterPro" id="IPR001709">
    <property type="entry name" value="Flavoprot_Pyr_Nucl_cyt_Rdtase"/>
</dbReference>
<evidence type="ECO:0000256" key="9">
    <source>
        <dbReference type="ARBA" id="ARBA00022955"/>
    </source>
</evidence>
<keyword evidence="7" id="KW-0274">FAD</keyword>
<dbReference type="EC" id="1.6.2.4" evidence="16"/>
<evidence type="ECO:0000256" key="16">
    <source>
        <dbReference type="PIRNR" id="PIRNR000208"/>
    </source>
</evidence>
<accession>A0A1Y1Y727</accession>
<evidence type="ECO:0000256" key="10">
    <source>
        <dbReference type="ARBA" id="ARBA00022989"/>
    </source>
</evidence>
<dbReference type="PROSITE" id="PS50902">
    <property type="entry name" value="FLAVODOXIN_LIKE"/>
    <property type="match status" value="1"/>
</dbReference>
<evidence type="ECO:0000256" key="1">
    <source>
        <dbReference type="ARBA" id="ARBA00001917"/>
    </source>
</evidence>
<dbReference type="InterPro" id="IPR017927">
    <property type="entry name" value="FAD-bd_FR_type"/>
</dbReference>
<evidence type="ECO:0000259" key="18">
    <source>
        <dbReference type="PROSITE" id="PS51384"/>
    </source>
</evidence>
<dbReference type="InterPro" id="IPR003097">
    <property type="entry name" value="CysJ-like_FAD-binding"/>
</dbReference>
<evidence type="ECO:0000256" key="13">
    <source>
        <dbReference type="ARBA" id="ARBA00023136"/>
    </source>
</evidence>
<comment type="similarity">
    <text evidence="16">In the C-terminal section; belongs to the flavoprotein pyridine nucleotide cytochrome reductase family.</text>
</comment>
<evidence type="ECO:0000313" key="20">
    <source>
        <dbReference type="Proteomes" id="UP000193498"/>
    </source>
</evidence>
<keyword evidence="8 16" id="KW-0521">NADP</keyword>
<keyword evidence="14" id="KW-1207">Sterol metabolism</keyword>
<dbReference type="AlphaFoldDB" id="A0A1Y1Y727"/>
<dbReference type="Gene3D" id="3.40.50.360">
    <property type="match status" value="1"/>
</dbReference>
<gene>
    <name evidence="19" type="ORF">K493DRAFT_223439</name>
</gene>
<keyword evidence="3" id="KW-0285">Flavoprotein</keyword>
<comment type="cofactor">
    <cofactor evidence="1">
        <name>FMN</name>
        <dbReference type="ChEBI" id="CHEBI:58210"/>
    </cofactor>
</comment>
<keyword evidence="12" id="KW-0756">Sterol biosynthesis</keyword>
<dbReference type="GO" id="GO:0005789">
    <property type="term" value="C:endoplasmic reticulum membrane"/>
    <property type="evidence" value="ECO:0007669"/>
    <property type="project" value="UniProtKB-SubCell"/>
</dbReference>
<dbReference type="InterPro" id="IPR029039">
    <property type="entry name" value="Flavoprotein-like_sf"/>
</dbReference>
<keyword evidence="5" id="KW-0812">Transmembrane</keyword>
<dbReference type="Pfam" id="PF00175">
    <property type="entry name" value="NAD_binding_1"/>
    <property type="match status" value="1"/>
</dbReference>
<keyword evidence="9" id="KW-0444">Lipid biosynthesis</keyword>
<evidence type="ECO:0000256" key="15">
    <source>
        <dbReference type="ARBA" id="ARBA00023221"/>
    </source>
</evidence>
<dbReference type="PRINTS" id="PR00371">
    <property type="entry name" value="FPNCR"/>
</dbReference>
<keyword evidence="9" id="KW-0443">Lipid metabolism</keyword>
<keyword evidence="6 16" id="KW-0256">Endoplasmic reticulum</keyword>
<dbReference type="PROSITE" id="PS51384">
    <property type="entry name" value="FAD_FR"/>
    <property type="match status" value="1"/>
</dbReference>
<comment type="subcellular location">
    <subcellularLocation>
        <location evidence="16">Endoplasmic reticulum membrane</location>
    </subcellularLocation>
</comment>